<dbReference type="EC" id="2.7.11.1" evidence="4"/>
<evidence type="ECO:0000256" key="1">
    <source>
        <dbReference type="ARBA" id="ARBA00001946"/>
    </source>
</evidence>
<dbReference type="Proteomes" id="UP000835052">
    <property type="component" value="Unassembled WGS sequence"/>
</dbReference>
<dbReference type="InterPro" id="IPR017441">
    <property type="entry name" value="Protein_kinase_ATP_BS"/>
</dbReference>
<dbReference type="InterPro" id="IPR000719">
    <property type="entry name" value="Prot_kinase_dom"/>
</dbReference>
<dbReference type="GO" id="GO:0004674">
    <property type="term" value="F:protein serine/threonine kinase activity"/>
    <property type="evidence" value="ECO:0007669"/>
    <property type="project" value="UniProtKB-KW"/>
</dbReference>
<keyword evidence="9 14" id="KW-0547">Nucleotide-binding</keyword>
<dbReference type="Pfam" id="PF00415">
    <property type="entry name" value="RCC1"/>
    <property type="match status" value="4"/>
</dbReference>
<dbReference type="PROSITE" id="PS00108">
    <property type="entry name" value="PROTEIN_KINASE_ST"/>
    <property type="match status" value="1"/>
</dbReference>
<dbReference type="GO" id="GO:0005524">
    <property type="term" value="F:ATP binding"/>
    <property type="evidence" value="ECO:0007669"/>
    <property type="project" value="UniProtKB-UniRule"/>
</dbReference>
<gene>
    <name evidence="17" type="ORF">CAUJ_LOCUS326</name>
</gene>
<dbReference type="InterPro" id="IPR009091">
    <property type="entry name" value="RCC1/BLIP-II"/>
</dbReference>
<evidence type="ECO:0000256" key="12">
    <source>
        <dbReference type="ARBA" id="ARBA00022842"/>
    </source>
</evidence>
<evidence type="ECO:0000256" key="9">
    <source>
        <dbReference type="ARBA" id="ARBA00022741"/>
    </source>
</evidence>
<keyword evidence="5" id="KW-0963">Cytoplasm</keyword>
<dbReference type="SMART" id="SM00220">
    <property type="entry name" value="S_TKc"/>
    <property type="match status" value="1"/>
</dbReference>
<evidence type="ECO:0000313" key="17">
    <source>
        <dbReference type="EMBL" id="CAD6184407.1"/>
    </source>
</evidence>
<dbReference type="SUPFAM" id="SSF50985">
    <property type="entry name" value="RCC1/BLIP-II"/>
    <property type="match status" value="1"/>
</dbReference>
<dbReference type="PANTHER" id="PTHR44535">
    <property type="entry name" value="PROTEIN CBG16200"/>
    <property type="match status" value="1"/>
</dbReference>
<evidence type="ECO:0000256" key="15">
    <source>
        <dbReference type="SAM" id="Coils"/>
    </source>
</evidence>
<feature type="repeat" description="RCC1" evidence="13">
    <location>
        <begin position="658"/>
        <end position="711"/>
    </location>
</feature>
<evidence type="ECO:0000256" key="10">
    <source>
        <dbReference type="ARBA" id="ARBA00022777"/>
    </source>
</evidence>
<evidence type="ECO:0000256" key="3">
    <source>
        <dbReference type="ARBA" id="ARBA00010886"/>
    </source>
</evidence>
<dbReference type="InterPro" id="IPR051997">
    <property type="entry name" value="STK_NEK"/>
</dbReference>
<keyword evidence="18" id="KW-1185">Reference proteome</keyword>
<evidence type="ECO:0000256" key="2">
    <source>
        <dbReference type="ARBA" id="ARBA00004496"/>
    </source>
</evidence>
<dbReference type="PROSITE" id="PS00107">
    <property type="entry name" value="PROTEIN_KINASE_ATP"/>
    <property type="match status" value="1"/>
</dbReference>
<dbReference type="InterPro" id="IPR011009">
    <property type="entry name" value="Kinase-like_dom_sf"/>
</dbReference>
<evidence type="ECO:0000256" key="4">
    <source>
        <dbReference type="ARBA" id="ARBA00012513"/>
    </source>
</evidence>
<dbReference type="InterPro" id="IPR000408">
    <property type="entry name" value="Reg_chr_condens"/>
</dbReference>
<evidence type="ECO:0000256" key="6">
    <source>
        <dbReference type="ARBA" id="ARBA00022527"/>
    </source>
</evidence>
<dbReference type="Pfam" id="PF00069">
    <property type="entry name" value="Pkinase"/>
    <property type="match status" value="1"/>
</dbReference>
<feature type="repeat" description="RCC1" evidence="13">
    <location>
        <begin position="492"/>
        <end position="542"/>
    </location>
</feature>
<dbReference type="AlphaFoldDB" id="A0A8S1GM77"/>
<keyword evidence="15" id="KW-0175">Coiled coil</keyword>
<dbReference type="Gene3D" id="3.30.200.20">
    <property type="entry name" value="Phosphorylase Kinase, domain 1"/>
    <property type="match status" value="1"/>
</dbReference>
<feature type="domain" description="Protein kinase" evidence="16">
    <location>
        <begin position="124"/>
        <end position="381"/>
    </location>
</feature>
<keyword evidence="10" id="KW-0808">Transferase</keyword>
<dbReference type="GO" id="GO:0046872">
    <property type="term" value="F:metal ion binding"/>
    <property type="evidence" value="ECO:0007669"/>
    <property type="project" value="UniProtKB-KW"/>
</dbReference>
<evidence type="ECO:0000256" key="8">
    <source>
        <dbReference type="ARBA" id="ARBA00022723"/>
    </source>
</evidence>
<dbReference type="PROSITE" id="PS50011">
    <property type="entry name" value="PROTEIN_KINASE_DOM"/>
    <property type="match status" value="1"/>
</dbReference>
<dbReference type="PROSITE" id="PS50012">
    <property type="entry name" value="RCC1_3"/>
    <property type="match status" value="5"/>
</dbReference>
<sequence>MAFNIQTRDRRLAIIGSEDSEITRSSLTRKSSPVLAFFRWIISELLVDGAFIDFLLSTPIEHSSQLCFALQAVSPKKVSVRFVSRFLSPDLAPHNSQIVAIYIDHGKMKASSPDTRASSAQNRYERIRTVGKGAFGSAVLYRRRDDSSLVIIKEINMYDLDSSQRQLALNEVSLLSRIEHPNIIAYYDSFEEEGLLMIEMEYADGGTLAQMLSRSEDLLLEDVVIEMMLQMLSAVGYLHENSVLHRDLKTANIFLTKDAFVKIGDFGISKIMGTDTLAQGAKTVVGTPYYISPEMCSGNTYNEKSDMWALGCILYEMCCLRKAFEGENLPALVNNIMACSYAPIKAPYSSELKVLVRELLQLDPQKRPSAGDALKMLRPSDMRRNKNALRSASTSTKTSSLYFLNTGSIALSPVPRLPSRISIRQVAVSESHTLMLTKDNLLYGWGLNLNGELGLGDTKPRGYPQLIEALKGRDIQSIACGNGFSVVRCDRGTILAFGKGKCLGIGKQVENVLKPTLIEQLLRDNIKEVVCGLEHVIAITEAGECYVWGDGSDGKLGTGNTGTVHSPTKIIIPTPKRVVYGRAGKDATILMTEDGQLIAMGNNRHNKLNLTQRQGFFAKERNENSELVLRPTLVKAFPERVVDLHVGSSHSGVILESGQVMLFGKNENGELGLGNTQPIAVRGLKPVKSLLQHACTQVICGDGFTLVRTTENELFFWGRKHDTGGSEELSQAITIEDLESSQKIRVVENRRNVGTKDKRCQNALEIFNDIIPLPSLILRLQEGSSDKGLRLSGMAAVGKKVLVVVDSTEGKRLPSALTQKTRSLSVTSLAEQSLVRTWLREELNQAEFIPIDSTKRKVRFSGTDEEDPKLSASDSALLKEIENLKIKINEQTTTVEGHQLQMTELQEKLLELQTRQSFLRKAEPPPAYDKRSVPYNRLFPENTSKTCAIL</sequence>
<comment type="caution">
    <text evidence="17">The sequence shown here is derived from an EMBL/GenBank/DDBJ whole genome shotgun (WGS) entry which is preliminary data.</text>
</comment>
<dbReference type="Gene3D" id="1.10.510.10">
    <property type="entry name" value="Transferase(Phosphotransferase) domain 1"/>
    <property type="match status" value="1"/>
</dbReference>
<evidence type="ECO:0000259" key="16">
    <source>
        <dbReference type="PROSITE" id="PS50011"/>
    </source>
</evidence>
<keyword evidence="11 14" id="KW-0067">ATP-binding</keyword>
<comment type="cofactor">
    <cofactor evidence="1">
        <name>Mg(2+)</name>
        <dbReference type="ChEBI" id="CHEBI:18420"/>
    </cofactor>
</comment>
<keyword evidence="6" id="KW-0723">Serine/threonine-protein kinase</keyword>
<dbReference type="PRINTS" id="PR00633">
    <property type="entry name" value="RCCNDNSATION"/>
</dbReference>
<dbReference type="SUPFAM" id="SSF56112">
    <property type="entry name" value="Protein kinase-like (PK-like)"/>
    <property type="match status" value="1"/>
</dbReference>
<feature type="coiled-coil region" evidence="15">
    <location>
        <begin position="881"/>
        <end position="922"/>
    </location>
</feature>
<feature type="repeat" description="RCC1" evidence="13">
    <location>
        <begin position="595"/>
        <end position="657"/>
    </location>
</feature>
<dbReference type="GO" id="GO:0005737">
    <property type="term" value="C:cytoplasm"/>
    <property type="evidence" value="ECO:0007669"/>
    <property type="project" value="UniProtKB-SubCell"/>
</dbReference>
<proteinExistence type="inferred from homology"/>
<evidence type="ECO:0000256" key="13">
    <source>
        <dbReference type="PROSITE-ProRule" id="PRU00235"/>
    </source>
</evidence>
<comment type="subcellular location">
    <subcellularLocation>
        <location evidence="2">Cytoplasm</location>
    </subcellularLocation>
</comment>
<dbReference type="PANTHER" id="PTHR44535:SF5">
    <property type="entry name" value="PROTEIN KINASE DOMAIN-CONTAINING PROTEIN"/>
    <property type="match status" value="1"/>
</dbReference>
<feature type="repeat" description="RCC1" evidence="13">
    <location>
        <begin position="440"/>
        <end position="491"/>
    </location>
</feature>
<evidence type="ECO:0000256" key="5">
    <source>
        <dbReference type="ARBA" id="ARBA00022490"/>
    </source>
</evidence>
<keyword evidence="7" id="KW-0597">Phosphoprotein</keyword>
<dbReference type="CDD" id="cd08215">
    <property type="entry name" value="STKc_Nek"/>
    <property type="match status" value="1"/>
</dbReference>
<comment type="similarity">
    <text evidence="3">Belongs to the protein kinase superfamily. NEK Ser/Thr protein kinase family. NIMA subfamily.</text>
</comment>
<keyword evidence="12" id="KW-0460">Magnesium</keyword>
<dbReference type="OrthoDB" id="248923at2759"/>
<evidence type="ECO:0000256" key="7">
    <source>
        <dbReference type="ARBA" id="ARBA00022553"/>
    </source>
</evidence>
<dbReference type="InterPro" id="IPR008271">
    <property type="entry name" value="Ser/Thr_kinase_AS"/>
</dbReference>
<evidence type="ECO:0000256" key="14">
    <source>
        <dbReference type="PROSITE-ProRule" id="PRU10141"/>
    </source>
</evidence>
<name>A0A8S1GM77_9PELO</name>
<evidence type="ECO:0000313" key="18">
    <source>
        <dbReference type="Proteomes" id="UP000835052"/>
    </source>
</evidence>
<feature type="repeat" description="RCC1" evidence="13">
    <location>
        <begin position="543"/>
        <end position="594"/>
    </location>
</feature>
<keyword evidence="10" id="KW-0418">Kinase</keyword>
<protein>
    <recommendedName>
        <fullName evidence="4">non-specific serine/threonine protein kinase</fullName>
        <ecNumber evidence="4">2.7.11.1</ecNumber>
    </recommendedName>
</protein>
<organism evidence="17 18">
    <name type="scientific">Caenorhabditis auriculariae</name>
    <dbReference type="NCBI Taxonomy" id="2777116"/>
    <lineage>
        <taxon>Eukaryota</taxon>
        <taxon>Metazoa</taxon>
        <taxon>Ecdysozoa</taxon>
        <taxon>Nematoda</taxon>
        <taxon>Chromadorea</taxon>
        <taxon>Rhabditida</taxon>
        <taxon>Rhabditina</taxon>
        <taxon>Rhabditomorpha</taxon>
        <taxon>Rhabditoidea</taxon>
        <taxon>Rhabditidae</taxon>
        <taxon>Peloderinae</taxon>
        <taxon>Caenorhabditis</taxon>
    </lineage>
</organism>
<dbReference type="Gene3D" id="2.130.10.30">
    <property type="entry name" value="Regulator of chromosome condensation 1/beta-lactamase-inhibitor protein II"/>
    <property type="match status" value="1"/>
</dbReference>
<reference evidence="17" key="1">
    <citation type="submission" date="2020-10" db="EMBL/GenBank/DDBJ databases">
        <authorList>
            <person name="Kikuchi T."/>
        </authorList>
    </citation>
    <scope>NUCLEOTIDE SEQUENCE</scope>
    <source>
        <strain evidence="17">NKZ352</strain>
    </source>
</reference>
<accession>A0A8S1GM77</accession>
<dbReference type="FunFam" id="3.30.200.20:FF:000997">
    <property type="entry name" value="NEK (NEver in mitosis Kinase) Like"/>
    <property type="match status" value="1"/>
</dbReference>
<keyword evidence="8" id="KW-0479">Metal-binding</keyword>
<dbReference type="FunFam" id="1.10.510.10:FF:000262">
    <property type="entry name" value="Serine/threonine-protein kinase Nek8"/>
    <property type="match status" value="1"/>
</dbReference>
<dbReference type="EMBL" id="CAJGYM010000001">
    <property type="protein sequence ID" value="CAD6184407.1"/>
    <property type="molecule type" value="Genomic_DNA"/>
</dbReference>
<feature type="binding site" evidence="14">
    <location>
        <position position="153"/>
    </location>
    <ligand>
        <name>ATP</name>
        <dbReference type="ChEBI" id="CHEBI:30616"/>
    </ligand>
</feature>
<evidence type="ECO:0000256" key="11">
    <source>
        <dbReference type="ARBA" id="ARBA00022840"/>
    </source>
</evidence>